<proteinExistence type="predicted"/>
<feature type="domain" description="NADP-dependent oxidoreductase" evidence="2">
    <location>
        <begin position="23"/>
        <end position="314"/>
    </location>
</feature>
<evidence type="ECO:0000313" key="3">
    <source>
        <dbReference type="EMBL" id="GLW68175.1"/>
    </source>
</evidence>
<accession>A0A9W6Q1C0</accession>
<dbReference type="PANTHER" id="PTHR43625">
    <property type="entry name" value="AFLATOXIN B1 ALDEHYDE REDUCTASE"/>
    <property type="match status" value="1"/>
</dbReference>
<dbReference type="Proteomes" id="UP001165041">
    <property type="component" value="Unassembled WGS sequence"/>
</dbReference>
<dbReference type="Pfam" id="PF00248">
    <property type="entry name" value="Aldo_ket_red"/>
    <property type="match status" value="1"/>
</dbReference>
<dbReference type="InterPro" id="IPR036812">
    <property type="entry name" value="NAD(P)_OxRdtase_dom_sf"/>
</dbReference>
<name>A0A9W6Q1C0_9ACTN</name>
<reference evidence="3" key="1">
    <citation type="submission" date="2023-02" db="EMBL/GenBank/DDBJ databases">
        <title>Kitasatospora phosalacinea NBRC 14627.</title>
        <authorList>
            <person name="Ichikawa N."/>
            <person name="Sato H."/>
            <person name="Tonouchi N."/>
        </authorList>
    </citation>
    <scope>NUCLEOTIDE SEQUENCE</scope>
    <source>
        <strain evidence="3">NBRC 14627</strain>
    </source>
</reference>
<keyword evidence="1" id="KW-0560">Oxidoreductase</keyword>
<dbReference type="PANTHER" id="PTHR43625:SF40">
    <property type="entry name" value="ALDO-KETO REDUCTASE YAKC [NADP(+)]"/>
    <property type="match status" value="1"/>
</dbReference>
<evidence type="ECO:0000313" key="4">
    <source>
        <dbReference type="Proteomes" id="UP001165041"/>
    </source>
</evidence>
<sequence>MSAASAVNAASAASAPGGVPLPRLGLGCMSMVGSYGAVDGREAAATLLAALDAGVTLFDTGDFYGDGANEELLGRVLAPHRERALLATKTGLRRDPGGRLLPAGAPDELRRACEASLRRLRTDRIDLYYLARIDPVVPVEESVGALGALVAEGKVRRIGLSEVSAATLRRAHAVHPVGAVQSEYSLWERGVEREVLPVVRELGAVLVAYGPLGRGLLTGTVRAGVPYAPGDFRATAPRYRGADLVANLAVVEAVARVAADLGATPAQVALAWLLARGDDVLPIPGSSRRTHLRDNLAALDLRLGAAELAAVDAAVPLGGARGARYGEHGAALLDE</sequence>
<evidence type="ECO:0000259" key="2">
    <source>
        <dbReference type="Pfam" id="PF00248"/>
    </source>
</evidence>
<dbReference type="InterPro" id="IPR023210">
    <property type="entry name" value="NADP_OxRdtase_dom"/>
</dbReference>
<gene>
    <name evidence="3" type="ORF">Kpho02_04740</name>
</gene>
<dbReference type="InterPro" id="IPR050791">
    <property type="entry name" value="Aldo-Keto_reductase"/>
</dbReference>
<protein>
    <submittedName>
        <fullName evidence="3">Oxidoreductase</fullName>
    </submittedName>
</protein>
<comment type="caution">
    <text evidence="3">The sequence shown here is derived from an EMBL/GenBank/DDBJ whole genome shotgun (WGS) entry which is preliminary data.</text>
</comment>
<organism evidence="3 4">
    <name type="scientific">Kitasatospora phosalacinea</name>
    <dbReference type="NCBI Taxonomy" id="2065"/>
    <lineage>
        <taxon>Bacteria</taxon>
        <taxon>Bacillati</taxon>
        <taxon>Actinomycetota</taxon>
        <taxon>Actinomycetes</taxon>
        <taxon>Kitasatosporales</taxon>
        <taxon>Streptomycetaceae</taxon>
        <taxon>Kitasatospora</taxon>
    </lineage>
</organism>
<dbReference type="SUPFAM" id="SSF51430">
    <property type="entry name" value="NAD(P)-linked oxidoreductase"/>
    <property type="match status" value="1"/>
</dbReference>
<dbReference type="GO" id="GO:0016491">
    <property type="term" value="F:oxidoreductase activity"/>
    <property type="evidence" value="ECO:0007669"/>
    <property type="project" value="UniProtKB-KW"/>
</dbReference>
<evidence type="ECO:0000256" key="1">
    <source>
        <dbReference type="ARBA" id="ARBA00023002"/>
    </source>
</evidence>
<dbReference type="Gene3D" id="3.20.20.100">
    <property type="entry name" value="NADP-dependent oxidoreductase domain"/>
    <property type="match status" value="1"/>
</dbReference>
<dbReference type="AlphaFoldDB" id="A0A9W6Q1C0"/>
<dbReference type="EMBL" id="BSSA01000001">
    <property type="protein sequence ID" value="GLW68175.1"/>
    <property type="molecule type" value="Genomic_DNA"/>
</dbReference>
<dbReference type="GO" id="GO:0005737">
    <property type="term" value="C:cytoplasm"/>
    <property type="evidence" value="ECO:0007669"/>
    <property type="project" value="TreeGrafter"/>
</dbReference>
<dbReference type="RefSeq" id="WP_285732893.1">
    <property type="nucleotide sequence ID" value="NZ_BSSA01000001.1"/>
</dbReference>